<dbReference type="EMBL" id="JAVXUP010000320">
    <property type="protein sequence ID" value="KAK3031012.1"/>
    <property type="molecule type" value="Genomic_DNA"/>
</dbReference>
<keyword evidence="6" id="KW-1185">Reference proteome</keyword>
<feature type="region of interest" description="Disordered" evidence="4">
    <location>
        <begin position="84"/>
        <end position="122"/>
    </location>
</feature>
<gene>
    <name evidence="5" type="ORF">RJ639_036862</name>
</gene>
<proteinExistence type="inferred from homology"/>
<evidence type="ECO:0000256" key="2">
    <source>
        <dbReference type="ARBA" id="ARBA00022737"/>
    </source>
</evidence>
<feature type="repeat" description="PPR" evidence="3">
    <location>
        <begin position="1269"/>
        <end position="1303"/>
    </location>
</feature>
<dbReference type="SUPFAM" id="SSF81901">
    <property type="entry name" value="HCP-like"/>
    <property type="match status" value="1"/>
</dbReference>
<dbReference type="Gene3D" id="1.25.40.10">
    <property type="entry name" value="Tetratricopeptide repeat domain"/>
    <property type="match status" value="2"/>
</dbReference>
<evidence type="ECO:0000256" key="4">
    <source>
        <dbReference type="SAM" id="MobiDB-lite"/>
    </source>
</evidence>
<protein>
    <recommendedName>
        <fullName evidence="7">Pentatricopeptide repeat-containing protein</fullName>
    </recommendedName>
</protein>
<dbReference type="PANTHER" id="PTHR47939">
    <property type="entry name" value="MEMBRANE-ASSOCIATED SALT-INDUCIBLE PROTEIN-LIKE"/>
    <property type="match status" value="1"/>
</dbReference>
<evidence type="ECO:0000256" key="3">
    <source>
        <dbReference type="PROSITE-ProRule" id="PRU00708"/>
    </source>
</evidence>
<reference evidence="5" key="1">
    <citation type="submission" date="2022-12" db="EMBL/GenBank/DDBJ databases">
        <title>Draft genome assemblies for two species of Escallonia (Escalloniales).</title>
        <authorList>
            <person name="Chanderbali A."/>
            <person name="Dervinis C."/>
            <person name="Anghel I."/>
            <person name="Soltis D."/>
            <person name="Soltis P."/>
            <person name="Zapata F."/>
        </authorList>
    </citation>
    <scope>NUCLEOTIDE SEQUENCE</scope>
    <source>
        <strain evidence="5">UCBG64.0493</strain>
        <tissue evidence="5">Leaf</tissue>
    </source>
</reference>
<comment type="caution">
    <text evidence="5">The sequence shown here is derived from an EMBL/GenBank/DDBJ whole genome shotgun (WGS) entry which is preliminary data.</text>
</comment>
<dbReference type="PANTHER" id="PTHR47939:SF10">
    <property type="entry name" value="PENTACOTRIPEPTIDE-REPEAT REGION OF PRORP DOMAIN-CONTAINING PROTEIN"/>
    <property type="match status" value="1"/>
</dbReference>
<dbReference type="Proteomes" id="UP001188597">
    <property type="component" value="Unassembled WGS sequence"/>
</dbReference>
<feature type="repeat" description="PPR" evidence="3">
    <location>
        <begin position="1199"/>
        <end position="1233"/>
    </location>
</feature>
<evidence type="ECO:0008006" key="7">
    <source>
        <dbReference type="Google" id="ProtNLM"/>
    </source>
</evidence>
<dbReference type="Pfam" id="PF13041">
    <property type="entry name" value="PPR_2"/>
    <property type="match status" value="2"/>
</dbReference>
<dbReference type="NCBIfam" id="TIGR00756">
    <property type="entry name" value="PPR"/>
    <property type="match status" value="3"/>
</dbReference>
<dbReference type="InterPro" id="IPR050667">
    <property type="entry name" value="PPR-containing_protein"/>
</dbReference>
<keyword evidence="2" id="KW-0677">Repeat</keyword>
<evidence type="ECO:0000313" key="6">
    <source>
        <dbReference type="Proteomes" id="UP001188597"/>
    </source>
</evidence>
<feature type="repeat" description="PPR" evidence="3">
    <location>
        <begin position="1234"/>
        <end position="1268"/>
    </location>
</feature>
<name>A0AA88WPF7_9ASTE</name>
<feature type="region of interest" description="Disordered" evidence="4">
    <location>
        <begin position="1"/>
        <end position="58"/>
    </location>
</feature>
<evidence type="ECO:0000313" key="5">
    <source>
        <dbReference type="EMBL" id="KAK3031012.1"/>
    </source>
</evidence>
<feature type="compositionally biased region" description="Low complexity" evidence="4">
    <location>
        <begin position="18"/>
        <end position="30"/>
    </location>
</feature>
<sequence length="1367" mass="150472">MMWKSSEAVAKAARRRASSVSRDTAATAASICRSNSLAPHQVPSRHSKNLASYKPHPHFSSFHRNPIRTFSEYSSIATDHHHDASADTSLADPRFLDITNQPDPIENTVFDENPSSVPPESKDTTAQFDEFFAALVIVSSKIKSKTKIQAKASIIEVQLQQSETKIQYSSHRFALARVCEGEMMWKSSVAVAIAARRRASSVSRDTAAAAASISRSNSLAPHQALVIVSSKIKSKTKIQAKASIIEVQLQQSETKIQNSSHSFALARVCEGEMMWKSSVAVAIAARRSASSVSRDTAAVAASISRSNSLAPHQVPSHHSKTLASYKPHPHFSSFHRNPIRTFSEYSSIATDHHHDAIANTSLADPRFPDIINQPDPIENTVFDENPSSVPPESKDATAQLDEFLAGGENENPTSVDAEQTFSEYSSIATEHHHDAIVDTSPVDPRFPDIINQPDPIETTVFDENPSSVPPESEDTTAQLYAFLAVGENENPTSVDAEQLESVFSKIKSKSKVQAKALIIEVQLQQSKTKIQNSSHGFALARVCEVEMMWKSSVAIAKAARRRASSVSRDTATVAASISRSNALAPHQVPSHHSKTLASYKPHPHFSSFHGNPIRTFSEYSSIATDHHHNASTDTSLADPRFPDIINQPDPIENTVFDENPSSVLLESKDTTAQLDEFLALEEELLQSVETQPQQQHRSPVPTHLLLTRTFSEYSSIATDHHHDASAGTSLADPRFPDIINQPDPIENTVFDENPSSVPPESKDITAQLDEFLAGEMMWKSSVAVAIAARRRASSVSRDTAAAAASISRSNSLAPHQLPSYHSKTLASYKPHPHFSSFHCNPIRTFSEYSSIAPDHHHDAITDTSLADPRFPDIIYQPDPFENTIFDENPSSVPLESEDTTAQLDEFLAVGENENPTSVDAEQLESVLSLLQSSADGSLEFNLENMKLTLNDEFVVRVLGIPLVPGMNLIGFFKWASTKPEVGVTTRVVDSLVQAIGGDLSKRDVYALWDLVKEIGEKENGVLTTKILNELLSLLSRLGKGKAAFEVFNKFTEFACDPDADSYYYTVEALCRRSIFDWAGSVCEEMLNAGELPEKDKTGTLIRYLCKGQNSKVAHAVYLVAKEKDRGMPRSSVNFLIGSLCRGKETVQLALKMLENFSGEERKYAIKQFLSVIRGLCWIKDLEGANNLLSRMIDTGPPPGNAAFNFVINSLARAGDMKEAIKIIEVMESRGLKPDVYTYSVIMSGYAKGGEMEEACKILAEAKKKHSKLTPATYHSLIRGYCKLEEFDKAVALFGEMKEHGVQPNVDEYNKLIQSLCLKAVDWRTAEKLLEEMKENGLHLNGITKGLMRAVKELEQEGVETQEVTIKA</sequence>
<comment type="similarity">
    <text evidence="1">Belongs to the PPR family. P subfamily.</text>
</comment>
<organism evidence="5 6">
    <name type="scientific">Escallonia herrerae</name>
    <dbReference type="NCBI Taxonomy" id="1293975"/>
    <lineage>
        <taxon>Eukaryota</taxon>
        <taxon>Viridiplantae</taxon>
        <taxon>Streptophyta</taxon>
        <taxon>Embryophyta</taxon>
        <taxon>Tracheophyta</taxon>
        <taxon>Spermatophyta</taxon>
        <taxon>Magnoliopsida</taxon>
        <taxon>eudicotyledons</taxon>
        <taxon>Gunneridae</taxon>
        <taxon>Pentapetalae</taxon>
        <taxon>asterids</taxon>
        <taxon>campanulids</taxon>
        <taxon>Escalloniales</taxon>
        <taxon>Escalloniaceae</taxon>
        <taxon>Escallonia</taxon>
    </lineage>
</organism>
<dbReference type="PROSITE" id="PS51375">
    <property type="entry name" value="PPR"/>
    <property type="match status" value="4"/>
</dbReference>
<dbReference type="InterPro" id="IPR011990">
    <property type="entry name" value="TPR-like_helical_dom_sf"/>
</dbReference>
<accession>A0AA88WPF7</accession>
<evidence type="ECO:0000256" key="1">
    <source>
        <dbReference type="ARBA" id="ARBA00007626"/>
    </source>
</evidence>
<feature type="repeat" description="PPR" evidence="3">
    <location>
        <begin position="1304"/>
        <end position="1339"/>
    </location>
</feature>
<feature type="compositionally biased region" description="Low complexity" evidence="4">
    <location>
        <begin position="1"/>
        <end position="11"/>
    </location>
</feature>
<feature type="region of interest" description="Disordered" evidence="4">
    <location>
        <begin position="721"/>
        <end position="760"/>
    </location>
</feature>
<dbReference type="InterPro" id="IPR002885">
    <property type="entry name" value="PPR_rpt"/>
</dbReference>